<evidence type="ECO:0000256" key="1">
    <source>
        <dbReference type="ARBA" id="ARBA00022512"/>
    </source>
</evidence>
<feature type="domain" description="Mucin binding" evidence="9">
    <location>
        <begin position="580"/>
        <end position="637"/>
    </location>
</feature>
<dbReference type="Gene3D" id="3.10.20.470">
    <property type="match status" value="2"/>
</dbReference>
<comment type="caution">
    <text evidence="11">The sequence shown here is derived from an EMBL/GenBank/DDBJ whole genome shotgun (WGS) entry which is preliminary data.</text>
</comment>
<feature type="compositionally biased region" description="Low complexity" evidence="5">
    <location>
        <begin position="750"/>
        <end position="763"/>
    </location>
</feature>
<evidence type="ECO:0000256" key="5">
    <source>
        <dbReference type="SAM" id="MobiDB-lite"/>
    </source>
</evidence>
<dbReference type="PATRIC" id="fig|1423727.3.peg.40"/>
<protein>
    <recommendedName>
        <fullName evidence="13">Cell surface protein</fullName>
    </recommendedName>
</protein>
<dbReference type="InterPro" id="IPR041558">
    <property type="entry name" value="MucBP_2"/>
</dbReference>
<name>A0A0R2B9T9_9LACO</name>
<organism evidence="11 12">
    <name type="scientific">Lacticaseibacillus brantae DSM 23927</name>
    <dbReference type="NCBI Taxonomy" id="1423727"/>
    <lineage>
        <taxon>Bacteria</taxon>
        <taxon>Bacillati</taxon>
        <taxon>Bacillota</taxon>
        <taxon>Bacilli</taxon>
        <taxon>Lactobacillales</taxon>
        <taxon>Lactobacillaceae</taxon>
        <taxon>Lacticaseibacillus</taxon>
    </lineage>
</organism>
<evidence type="ECO:0000256" key="6">
    <source>
        <dbReference type="SAM" id="Phobius"/>
    </source>
</evidence>
<evidence type="ECO:0000256" key="4">
    <source>
        <dbReference type="ARBA" id="ARBA00023088"/>
    </source>
</evidence>
<dbReference type="RefSeq" id="WP_235803389.1">
    <property type="nucleotide sequence ID" value="NZ_AYZQ01000001.1"/>
</dbReference>
<evidence type="ECO:0008006" key="13">
    <source>
        <dbReference type="Google" id="ProtNLM"/>
    </source>
</evidence>
<gene>
    <name evidence="11" type="ORF">FC34_GL000039</name>
</gene>
<dbReference type="Gene3D" id="2.60.40.4300">
    <property type="match status" value="1"/>
</dbReference>
<proteinExistence type="predicted"/>
<dbReference type="AlphaFoldDB" id="A0A0R2B9T9"/>
<evidence type="ECO:0000259" key="9">
    <source>
        <dbReference type="Pfam" id="PF17965"/>
    </source>
</evidence>
<feature type="domain" description="Mub B2-like" evidence="10">
    <location>
        <begin position="465"/>
        <end position="529"/>
    </location>
</feature>
<feature type="chain" id="PRO_5038878905" description="Cell surface protein" evidence="7">
    <location>
        <begin position="29"/>
        <end position="831"/>
    </location>
</feature>
<dbReference type="STRING" id="1423727.FC34_GL000039"/>
<feature type="region of interest" description="Disordered" evidence="5">
    <location>
        <begin position="718"/>
        <end position="788"/>
    </location>
</feature>
<dbReference type="InterPro" id="IPR019931">
    <property type="entry name" value="LPXTG_anchor"/>
</dbReference>
<reference evidence="11 12" key="1">
    <citation type="journal article" date="2015" name="Genome Announc.">
        <title>Expanding the biotechnology potential of lactobacilli through comparative genomics of 213 strains and associated genera.</title>
        <authorList>
            <person name="Sun Z."/>
            <person name="Harris H.M."/>
            <person name="McCann A."/>
            <person name="Guo C."/>
            <person name="Argimon S."/>
            <person name="Zhang W."/>
            <person name="Yang X."/>
            <person name="Jeffery I.B."/>
            <person name="Cooney J.C."/>
            <person name="Kagawa T.F."/>
            <person name="Liu W."/>
            <person name="Song Y."/>
            <person name="Salvetti E."/>
            <person name="Wrobel A."/>
            <person name="Rasinkangas P."/>
            <person name="Parkhill J."/>
            <person name="Rea M.C."/>
            <person name="O'Sullivan O."/>
            <person name="Ritari J."/>
            <person name="Douillard F.P."/>
            <person name="Paul Ross R."/>
            <person name="Yang R."/>
            <person name="Briner A.E."/>
            <person name="Felis G.E."/>
            <person name="de Vos W.M."/>
            <person name="Barrangou R."/>
            <person name="Klaenhammer T.R."/>
            <person name="Caufield P.W."/>
            <person name="Cui Y."/>
            <person name="Zhang H."/>
            <person name="O'Toole P.W."/>
        </authorList>
    </citation>
    <scope>NUCLEOTIDE SEQUENCE [LARGE SCALE GENOMIC DNA]</scope>
    <source>
        <strain evidence="11 12">DSM 23927</strain>
    </source>
</reference>
<evidence type="ECO:0000259" key="8">
    <source>
        <dbReference type="Pfam" id="PF00746"/>
    </source>
</evidence>
<dbReference type="Proteomes" id="UP000051672">
    <property type="component" value="Unassembled WGS sequence"/>
</dbReference>
<evidence type="ECO:0000256" key="3">
    <source>
        <dbReference type="ARBA" id="ARBA00022729"/>
    </source>
</evidence>
<evidence type="ECO:0000313" key="11">
    <source>
        <dbReference type="EMBL" id="KRM72339.1"/>
    </source>
</evidence>
<sequence length="831" mass="89424">MKMGRLWRQIVSRVTIVAAMLGLTASVAAPIAVMASEALSAQANFVLPDGYKQIDGANGSWKIVPTKNYENQANAKSLDLVPESELATAIPERLQGMFNQYSAVVFGSASIKKGGANTADPRLAVGGDIQLNADSFQPLAASQPTVIGGDLYEQGNISSVRSASLGTGPIVFAPGHGITGKGKISSRLQALLNNHQVFMTNQISPQYFDHLKTAAKTMSASFGEAATKVADASSTTDSHSRRLFQVDDAHYNAGTNAYYFNVDASEFEKANGALVFSGQTHPNAKVIVNIQSENNANTELSLNGWQILKTDGFSADAKDVILNFSQATTLDTENTGNSLRAAVTIFAPNAAVTETDVFPIGTFLESNASDVNPFEPVQAKALVQYFNVDTGKQVGDSIPVSGEVGAPINPNHTLQENPDVNRYIVKNPGVLDQATFTGGNQIIVVNLSARYEQKLIASKVIRHIYQDIDGKRISLTDQEVTFDGTARIDRATNTVQEDWNKSEDHWDEYVLPAKPGYTRHIKTASSQLLHSRRQAADDVAVVPAQTVYPHSLNVNLFAEYSPVKPDPITTGTVNIQYRVDGQLVKNDVESGKVGDRVAYSPEATIADFEQQGRRLITNTFPDNATFAENAQTFVLEFETVKVPVPQTGVINVTYVAGNQILRTESQHGLVDALDGYTTAGTIATFEQQGYHLESDGYTNHGRVLFTSKPQTFVVKLEKATTPGDPSKPVEPGKPTTPEQPGKPEQPSFPAVPLEPSLPVVEEPGTGTKPEQPGSVQTPAQHPASAKNISDAHRQLPQTGNQKSGILVSLGLLVLLTVSGFAFSRWVITHKS</sequence>
<dbReference type="Pfam" id="PF17965">
    <property type="entry name" value="MucBP_2"/>
    <property type="match status" value="2"/>
</dbReference>
<evidence type="ECO:0000256" key="7">
    <source>
        <dbReference type="SAM" id="SignalP"/>
    </source>
</evidence>
<keyword evidence="4" id="KW-0572">Peptidoglycan-anchor</keyword>
<dbReference type="InterPro" id="IPR041495">
    <property type="entry name" value="Mub_B2"/>
</dbReference>
<evidence type="ECO:0000313" key="12">
    <source>
        <dbReference type="Proteomes" id="UP000051672"/>
    </source>
</evidence>
<keyword evidence="6" id="KW-0812">Transmembrane</keyword>
<keyword evidence="3 7" id="KW-0732">Signal</keyword>
<evidence type="ECO:0000256" key="2">
    <source>
        <dbReference type="ARBA" id="ARBA00022525"/>
    </source>
</evidence>
<keyword evidence="1" id="KW-0134">Cell wall</keyword>
<accession>A0A0R2B9T9</accession>
<feature type="domain" description="Mucin binding" evidence="9">
    <location>
        <begin position="656"/>
        <end position="717"/>
    </location>
</feature>
<keyword evidence="12" id="KW-1185">Reference proteome</keyword>
<feature type="transmembrane region" description="Helical" evidence="6">
    <location>
        <begin position="805"/>
        <end position="827"/>
    </location>
</feature>
<feature type="signal peptide" evidence="7">
    <location>
        <begin position="1"/>
        <end position="28"/>
    </location>
</feature>
<feature type="domain" description="Gram-positive cocci surface proteins LPxTG" evidence="8">
    <location>
        <begin position="790"/>
        <end position="824"/>
    </location>
</feature>
<dbReference type="Pfam" id="PF17966">
    <property type="entry name" value="Muc_B2"/>
    <property type="match status" value="1"/>
</dbReference>
<dbReference type="NCBIfam" id="TIGR01167">
    <property type="entry name" value="LPXTG_anchor"/>
    <property type="match status" value="1"/>
</dbReference>
<dbReference type="EMBL" id="AYZQ01000001">
    <property type="protein sequence ID" value="KRM72339.1"/>
    <property type="molecule type" value="Genomic_DNA"/>
</dbReference>
<evidence type="ECO:0000259" key="10">
    <source>
        <dbReference type="Pfam" id="PF17966"/>
    </source>
</evidence>
<keyword evidence="6" id="KW-1133">Transmembrane helix</keyword>
<keyword evidence="2" id="KW-0964">Secreted</keyword>
<dbReference type="Pfam" id="PF00746">
    <property type="entry name" value="Gram_pos_anchor"/>
    <property type="match status" value="1"/>
</dbReference>
<keyword evidence="6" id="KW-0472">Membrane</keyword>